<dbReference type="InterPro" id="IPR043827">
    <property type="entry name" value="DUF5804"/>
</dbReference>
<reference evidence="1 2" key="1">
    <citation type="journal article" date="2010" name="Stand. Genomic Sci.">
        <title>Complete genome sequence of Methanoplanus petrolearius type strain (SEBR 4847).</title>
        <authorList>
            <person name="Brambilla E."/>
            <person name="Djao O.D."/>
            <person name="Daligault H."/>
            <person name="Lapidus A."/>
            <person name="Lucas S."/>
            <person name="Hammon N."/>
            <person name="Nolan M."/>
            <person name="Tice H."/>
            <person name="Cheng J.F."/>
            <person name="Han C."/>
            <person name="Tapia R."/>
            <person name="Goodwin L."/>
            <person name="Pitluck S."/>
            <person name="Liolios K."/>
            <person name="Ivanova N."/>
            <person name="Mavromatis K."/>
            <person name="Mikhailova N."/>
            <person name="Pati A."/>
            <person name="Chen A."/>
            <person name="Palaniappan K."/>
            <person name="Land M."/>
            <person name="Hauser L."/>
            <person name="Chang Y.J."/>
            <person name="Jeffries C.D."/>
            <person name="Rohde M."/>
            <person name="Spring S."/>
            <person name="Sikorski J."/>
            <person name="Goker M."/>
            <person name="Woyke T."/>
            <person name="Bristow J."/>
            <person name="Eisen J.A."/>
            <person name="Markowitz V."/>
            <person name="Hugenholtz P."/>
            <person name="Kyrpides N.C."/>
            <person name="Klenk H.P."/>
        </authorList>
    </citation>
    <scope>NUCLEOTIDE SEQUENCE [LARGE SCALE GENOMIC DNA]</scope>
    <source>
        <strain evidence="2">DSM 11571 / OCM 486 / SEBR 4847</strain>
    </source>
</reference>
<dbReference type="eggNOG" id="arCOG04642">
    <property type="taxonomic scope" value="Archaea"/>
</dbReference>
<evidence type="ECO:0000313" key="1">
    <source>
        <dbReference type="EMBL" id="ADN36833.1"/>
    </source>
</evidence>
<dbReference type="Proteomes" id="UP000006565">
    <property type="component" value="Chromosome"/>
</dbReference>
<dbReference type="STRING" id="679926.Mpet_2085"/>
<sequence>MNLLMIQKEGTDLYRTLLDSETSREILRFYRPRKTECGVIIENSTLGGALSLISELNWYIRRYVAELFLEISPELYCTRDFATDVYQRSNKLKETWSFSKLISIKGGQIMDEIWMEPHSSKEDYPDILESSDYVLEVWCAEYEKEE</sequence>
<proteinExistence type="predicted"/>
<dbReference type="OrthoDB" id="111148at2157"/>
<keyword evidence="2" id="KW-1185">Reference proteome</keyword>
<evidence type="ECO:0000313" key="2">
    <source>
        <dbReference type="Proteomes" id="UP000006565"/>
    </source>
</evidence>
<dbReference type="EMBL" id="CP002117">
    <property type="protein sequence ID" value="ADN36833.1"/>
    <property type="molecule type" value="Genomic_DNA"/>
</dbReference>
<dbReference type="HOGENOM" id="CLU_1773175_0_0_2"/>
<dbReference type="AlphaFoldDB" id="E1RJU9"/>
<dbReference type="Pfam" id="PF19120">
    <property type="entry name" value="DUF5804"/>
    <property type="match status" value="1"/>
</dbReference>
<accession>E1RJU9</accession>
<organism evidence="1 2">
    <name type="scientific">Methanolacinia petrolearia (strain DSM 11571 / OCM 486 / SEBR 4847)</name>
    <name type="common">Methanoplanus petrolearius</name>
    <dbReference type="NCBI Taxonomy" id="679926"/>
    <lineage>
        <taxon>Archaea</taxon>
        <taxon>Methanobacteriati</taxon>
        <taxon>Methanobacteriota</taxon>
        <taxon>Stenosarchaea group</taxon>
        <taxon>Methanomicrobia</taxon>
        <taxon>Methanomicrobiales</taxon>
        <taxon>Methanomicrobiaceae</taxon>
        <taxon>Methanolacinia</taxon>
    </lineage>
</organism>
<gene>
    <name evidence="1" type="ordered locus">Mpet_2085</name>
</gene>
<dbReference type="KEGG" id="mpi:Mpet_2085"/>
<name>E1RJU9_METP4</name>
<protein>
    <submittedName>
        <fullName evidence="1">Uncharacterized protein</fullName>
    </submittedName>
</protein>